<dbReference type="Proteomes" id="UP000824469">
    <property type="component" value="Unassembled WGS sequence"/>
</dbReference>
<organism evidence="2 3">
    <name type="scientific">Taxus chinensis</name>
    <name type="common">Chinese yew</name>
    <name type="synonym">Taxus wallichiana var. chinensis</name>
    <dbReference type="NCBI Taxonomy" id="29808"/>
    <lineage>
        <taxon>Eukaryota</taxon>
        <taxon>Viridiplantae</taxon>
        <taxon>Streptophyta</taxon>
        <taxon>Embryophyta</taxon>
        <taxon>Tracheophyta</taxon>
        <taxon>Spermatophyta</taxon>
        <taxon>Pinopsida</taxon>
        <taxon>Pinidae</taxon>
        <taxon>Conifers II</taxon>
        <taxon>Cupressales</taxon>
        <taxon>Taxaceae</taxon>
        <taxon>Taxus</taxon>
    </lineage>
</organism>
<dbReference type="InterPro" id="IPR027417">
    <property type="entry name" value="P-loop_NTPase"/>
</dbReference>
<dbReference type="PANTHER" id="PTHR10887">
    <property type="entry name" value="DNA2/NAM7 HELICASE FAMILY"/>
    <property type="match status" value="1"/>
</dbReference>
<protein>
    <recommendedName>
        <fullName evidence="1">DNA2/NAM7 helicase helicase domain-containing protein</fullName>
    </recommendedName>
</protein>
<name>A0AA38F112_TAXCH</name>
<dbReference type="InterPro" id="IPR045055">
    <property type="entry name" value="DNA2/NAM7-like"/>
</dbReference>
<dbReference type="GO" id="GO:0004386">
    <property type="term" value="F:helicase activity"/>
    <property type="evidence" value="ECO:0007669"/>
    <property type="project" value="InterPro"/>
</dbReference>
<accession>A0AA38F112</accession>
<keyword evidence="3" id="KW-1185">Reference proteome</keyword>
<dbReference type="Pfam" id="PF13086">
    <property type="entry name" value="AAA_11"/>
    <property type="match status" value="1"/>
</dbReference>
<proteinExistence type="predicted"/>
<comment type="caution">
    <text evidence="2">The sequence shown here is derived from an EMBL/GenBank/DDBJ whole genome shotgun (WGS) entry which is preliminary data.</text>
</comment>
<reference evidence="2 3" key="1">
    <citation type="journal article" date="2021" name="Nat. Plants">
        <title>The Taxus genome provides insights into paclitaxel biosynthesis.</title>
        <authorList>
            <person name="Xiong X."/>
            <person name="Gou J."/>
            <person name="Liao Q."/>
            <person name="Li Y."/>
            <person name="Zhou Q."/>
            <person name="Bi G."/>
            <person name="Li C."/>
            <person name="Du R."/>
            <person name="Wang X."/>
            <person name="Sun T."/>
            <person name="Guo L."/>
            <person name="Liang H."/>
            <person name="Lu P."/>
            <person name="Wu Y."/>
            <person name="Zhang Z."/>
            <person name="Ro D.K."/>
            <person name="Shang Y."/>
            <person name="Huang S."/>
            <person name="Yan J."/>
        </authorList>
    </citation>
    <scope>NUCLEOTIDE SEQUENCE [LARGE SCALE GENOMIC DNA]</scope>
    <source>
        <strain evidence="2">Ta-2019</strain>
    </source>
</reference>
<dbReference type="SUPFAM" id="SSF52540">
    <property type="entry name" value="P-loop containing nucleoside triphosphate hydrolases"/>
    <property type="match status" value="1"/>
</dbReference>
<sequence>MLIDKENDTEGEKGQQNLKLKPMDLLIPSTKLPEIPDDFHEDYLLALVHHTNVQQTSSTGCQDTSLDELKVKIYVRHGHPFTSKNYNLNTKYFAIYLGSIATNLRIWNALHTHSGDGEKNLDMFHKAIYLNREDHEAFAEEKDGSLEKFRSQHFVSHNLDDSQASVVIHAVNAVESNFFTDIELIQGPPGTGKTSMLVSLLSMLVHKGSRVLVCAPTNAAISEVAMRH</sequence>
<gene>
    <name evidence="2" type="ORF">KI387_033191</name>
</gene>
<evidence type="ECO:0000313" key="2">
    <source>
        <dbReference type="EMBL" id="KAH9289074.1"/>
    </source>
</evidence>
<dbReference type="AlphaFoldDB" id="A0AA38F112"/>
<feature type="domain" description="DNA2/NAM7 helicase helicase" evidence="1">
    <location>
        <begin position="158"/>
        <end position="227"/>
    </location>
</feature>
<evidence type="ECO:0000313" key="3">
    <source>
        <dbReference type="Proteomes" id="UP000824469"/>
    </source>
</evidence>
<dbReference type="EMBL" id="JAHRHJ020003813">
    <property type="protein sequence ID" value="KAH9289074.1"/>
    <property type="molecule type" value="Genomic_DNA"/>
</dbReference>
<dbReference type="Gene3D" id="3.40.50.300">
    <property type="entry name" value="P-loop containing nucleotide triphosphate hydrolases"/>
    <property type="match status" value="1"/>
</dbReference>
<dbReference type="PANTHER" id="PTHR10887:SF522">
    <property type="entry name" value="P-LOOP CONTAINING NUCLEOSIDE TRIPHOSPHATE HYDROLASES SUPERFAMILY PROTEIN"/>
    <property type="match status" value="1"/>
</dbReference>
<evidence type="ECO:0000259" key="1">
    <source>
        <dbReference type="Pfam" id="PF13086"/>
    </source>
</evidence>
<dbReference type="InterPro" id="IPR041677">
    <property type="entry name" value="DNA2/NAM7_AAA_11"/>
</dbReference>